<reference evidence="1 2" key="1">
    <citation type="submission" date="2019-10" db="EMBL/GenBank/DDBJ databases">
        <title>Evaluation of single-gene subtyping targets for Pseudomonas.</title>
        <authorList>
            <person name="Reichler S.J."/>
            <person name="Orsi R.H."/>
            <person name="Wiedmann M."/>
            <person name="Martin N.H."/>
            <person name="Murphy S.I."/>
        </authorList>
    </citation>
    <scope>NUCLEOTIDE SEQUENCE [LARGE SCALE GENOMIC DNA]</scope>
    <source>
        <strain evidence="1 2">FSL R10-2107</strain>
    </source>
</reference>
<evidence type="ECO:0000313" key="1">
    <source>
        <dbReference type="EMBL" id="MQU29874.1"/>
    </source>
</evidence>
<organism evidence="1 2">
    <name type="scientific">Pseudomonas helleri</name>
    <dbReference type="NCBI Taxonomy" id="1608996"/>
    <lineage>
        <taxon>Bacteria</taxon>
        <taxon>Pseudomonadati</taxon>
        <taxon>Pseudomonadota</taxon>
        <taxon>Gammaproteobacteria</taxon>
        <taxon>Pseudomonadales</taxon>
        <taxon>Pseudomonadaceae</taxon>
        <taxon>Pseudomonas</taxon>
    </lineage>
</organism>
<dbReference type="EMBL" id="WIVX01000001">
    <property type="protein sequence ID" value="MQU29874.1"/>
    <property type="molecule type" value="Genomic_DNA"/>
</dbReference>
<gene>
    <name evidence="1" type="ORF">GHO30_00430</name>
</gene>
<dbReference type="Proteomes" id="UP000470186">
    <property type="component" value="Unassembled WGS sequence"/>
</dbReference>
<keyword evidence="2" id="KW-1185">Reference proteome</keyword>
<dbReference type="RefSeq" id="WP_153350393.1">
    <property type="nucleotide sequence ID" value="NZ_WIVX01000001.1"/>
</dbReference>
<evidence type="ECO:0008006" key="3">
    <source>
        <dbReference type="Google" id="ProtNLM"/>
    </source>
</evidence>
<accession>A0A7X1Y3F5</accession>
<sequence>MIKQRSWGDCGVATLLNALIDNGVSEFSGPDGYDKMVALLGRDSGITIQEVCAVLYSNGLVPVYLPLDGFAAESGIHSAFTIDQSTLTPGIDQPKCIVQVKTKSGLLHMLYCDGEHALDPAVNVSEPQYLGDYEAIVDAVFILPVEQDQSENKPAPTITITNTIDSCSISQALEHWTPPIIRHRGGFTSNRKGSMGESL</sequence>
<name>A0A7X1Y3F5_9PSED</name>
<protein>
    <recommendedName>
        <fullName evidence="3">Peptidase C39</fullName>
    </recommendedName>
</protein>
<proteinExistence type="predicted"/>
<dbReference type="AlphaFoldDB" id="A0A7X1Y3F5"/>
<comment type="caution">
    <text evidence="1">The sequence shown here is derived from an EMBL/GenBank/DDBJ whole genome shotgun (WGS) entry which is preliminary data.</text>
</comment>
<evidence type="ECO:0000313" key="2">
    <source>
        <dbReference type="Proteomes" id="UP000470186"/>
    </source>
</evidence>